<gene>
    <name evidence="1" type="ORF">CLOBOL_02434</name>
</gene>
<dbReference type="PaxDb" id="411902-CLOBOL_02434"/>
<sequence>MLFLSSIHCIPPKSGGPKGRRQQALIFKYFTRWILFVN</sequence>
<comment type="caution">
    <text evidence="1">The sequence shown here is derived from an EMBL/GenBank/DDBJ whole genome shotgun (WGS) entry which is preliminary data.</text>
</comment>
<proteinExistence type="predicted"/>
<accession>A8RPC9</accession>
<evidence type="ECO:0000313" key="1">
    <source>
        <dbReference type="EMBL" id="EDP17362.1"/>
    </source>
</evidence>
<dbReference type="HOGENOM" id="CLU_3326482_0_0_9"/>
<dbReference type="EMBL" id="ABCC02000023">
    <property type="protein sequence ID" value="EDP17362.1"/>
    <property type="molecule type" value="Genomic_DNA"/>
</dbReference>
<reference evidence="1 2" key="2">
    <citation type="submission" date="2007-09" db="EMBL/GenBank/DDBJ databases">
        <title>Draft genome sequence of Clostridium bolteae (ATCC BAA-613).</title>
        <authorList>
            <person name="Sudarsanam P."/>
            <person name="Ley R."/>
            <person name="Guruge J."/>
            <person name="Turnbaugh P.J."/>
            <person name="Mahowald M."/>
            <person name="Liep D."/>
            <person name="Gordon J."/>
        </authorList>
    </citation>
    <scope>NUCLEOTIDE SEQUENCE [LARGE SCALE GENOMIC DNA]</scope>
    <source>
        <strain evidence="2">ATCC BAA-613 / DSM 15670 / CCUG 46953 / JCM 12243 / WAL 16351</strain>
    </source>
</reference>
<name>A8RPC9_ENTBW</name>
<dbReference type="Proteomes" id="UP000005396">
    <property type="component" value="Unassembled WGS sequence"/>
</dbReference>
<protein>
    <submittedName>
        <fullName evidence="1">Uncharacterized protein</fullName>
    </submittedName>
</protein>
<reference evidence="1 2" key="1">
    <citation type="submission" date="2007-08" db="EMBL/GenBank/DDBJ databases">
        <authorList>
            <person name="Fulton L."/>
            <person name="Clifton S."/>
            <person name="Fulton B."/>
            <person name="Xu J."/>
            <person name="Minx P."/>
            <person name="Pepin K.H."/>
            <person name="Johnson M."/>
            <person name="Thiruvilangam P."/>
            <person name="Bhonagiri V."/>
            <person name="Nash W.E."/>
            <person name="Mardis E.R."/>
            <person name="Wilson R.K."/>
        </authorList>
    </citation>
    <scope>NUCLEOTIDE SEQUENCE [LARGE SCALE GENOMIC DNA]</scope>
    <source>
        <strain evidence="2">ATCC BAA-613 / DSM 15670 / CCUG 46953 / JCM 12243 / WAL 16351</strain>
    </source>
</reference>
<organism evidence="1 2">
    <name type="scientific">Enterocloster bolteae (strain ATCC BAA-613 / DSM 15670 / CCUG 46953 / JCM 12243 / WAL 16351)</name>
    <name type="common">Clostridium bolteae</name>
    <dbReference type="NCBI Taxonomy" id="411902"/>
    <lineage>
        <taxon>Bacteria</taxon>
        <taxon>Bacillati</taxon>
        <taxon>Bacillota</taxon>
        <taxon>Clostridia</taxon>
        <taxon>Lachnospirales</taxon>
        <taxon>Lachnospiraceae</taxon>
        <taxon>Enterocloster</taxon>
    </lineage>
</organism>
<evidence type="ECO:0000313" key="2">
    <source>
        <dbReference type="Proteomes" id="UP000005396"/>
    </source>
</evidence>
<dbReference type="AlphaFoldDB" id="A8RPC9"/>